<accession>A0ABV7MIQ5</accession>
<gene>
    <name evidence="3" type="ORF">ACFOJ9_03170</name>
</gene>
<proteinExistence type="inferred from homology"/>
<name>A0ABV7MIQ5_9HYPH</name>
<feature type="domain" description="Smf/DprA SLOG" evidence="2">
    <location>
        <begin position="86"/>
        <end position="288"/>
    </location>
</feature>
<comment type="similarity">
    <text evidence="1">Belongs to the DprA/Smf family.</text>
</comment>
<dbReference type="Pfam" id="PF14520">
    <property type="entry name" value="HHH_5"/>
    <property type="match status" value="1"/>
</dbReference>
<dbReference type="PANTHER" id="PTHR43022:SF1">
    <property type="entry name" value="PROTEIN SMF"/>
    <property type="match status" value="1"/>
</dbReference>
<organism evidence="3 4">
    <name type="scientific">Mesorhizobium cantuariense</name>
    <dbReference type="NCBI Taxonomy" id="1300275"/>
    <lineage>
        <taxon>Bacteria</taxon>
        <taxon>Pseudomonadati</taxon>
        <taxon>Pseudomonadota</taxon>
        <taxon>Alphaproteobacteria</taxon>
        <taxon>Hyphomicrobiales</taxon>
        <taxon>Phyllobacteriaceae</taxon>
        <taxon>Mesorhizobium</taxon>
    </lineage>
</organism>
<dbReference type="PANTHER" id="PTHR43022">
    <property type="entry name" value="PROTEIN SMF"/>
    <property type="match status" value="1"/>
</dbReference>
<dbReference type="InterPro" id="IPR010994">
    <property type="entry name" value="RuvA_2-like"/>
</dbReference>
<dbReference type="Gene3D" id="3.40.50.450">
    <property type="match status" value="1"/>
</dbReference>
<evidence type="ECO:0000313" key="4">
    <source>
        <dbReference type="Proteomes" id="UP001595648"/>
    </source>
</evidence>
<keyword evidence="4" id="KW-1185">Reference proteome</keyword>
<protein>
    <submittedName>
        <fullName evidence="3">DNA-processing protein DprA</fullName>
    </submittedName>
</protein>
<evidence type="ECO:0000259" key="2">
    <source>
        <dbReference type="Pfam" id="PF02481"/>
    </source>
</evidence>
<dbReference type="EMBL" id="JBHRVD010000001">
    <property type="protein sequence ID" value="MFC3320811.1"/>
    <property type="molecule type" value="Genomic_DNA"/>
</dbReference>
<dbReference type="InterPro" id="IPR057666">
    <property type="entry name" value="DrpA_SLOG"/>
</dbReference>
<dbReference type="Pfam" id="PF02481">
    <property type="entry name" value="DNA_processg_A"/>
    <property type="match status" value="1"/>
</dbReference>
<dbReference type="SUPFAM" id="SSF102405">
    <property type="entry name" value="MCP/YpsA-like"/>
    <property type="match status" value="1"/>
</dbReference>
<dbReference type="SUPFAM" id="SSF47781">
    <property type="entry name" value="RuvA domain 2-like"/>
    <property type="match status" value="1"/>
</dbReference>
<sequence>MIGIETRTAAGILTLTALRGIGPATAERLAERFLLLDAIIGAEPAKLRSVVSAAVAESLHEPTAIVNAGEKAQRVLDEAHRRDVRVLSIFDVDYPDALRSLSDRPPILFVKGTLPPRRSVACIGTREPSEFGEIVSDRIVETLVAANWAIVSGLATGVDTLSHQAALRHGGQTIAVLAGGLDGIYPKQNTKLADEILERNGALVSEQPFGVPPSPRNLVQRDRLQSGLSIATFVMQTDIKGGSMHTVRFTIQQNRLLFAPVPQGRHAAEPKSQGILAMTRFSATRFADAARAEGDYRRILVERYRNDPVAVPLASKEDYTSMLELLENRVAGDAAQDAPVRPSSPAQMSML</sequence>
<evidence type="ECO:0000313" key="3">
    <source>
        <dbReference type="EMBL" id="MFC3320811.1"/>
    </source>
</evidence>
<reference evidence="4" key="1">
    <citation type="journal article" date="2019" name="Int. J. Syst. Evol. Microbiol.">
        <title>The Global Catalogue of Microorganisms (GCM) 10K type strain sequencing project: providing services to taxonomists for standard genome sequencing and annotation.</title>
        <authorList>
            <consortium name="The Broad Institute Genomics Platform"/>
            <consortium name="The Broad Institute Genome Sequencing Center for Infectious Disease"/>
            <person name="Wu L."/>
            <person name="Ma J."/>
        </authorList>
    </citation>
    <scope>NUCLEOTIDE SEQUENCE [LARGE SCALE GENOMIC DNA]</scope>
    <source>
        <strain evidence="4">ICMP 19515</strain>
    </source>
</reference>
<dbReference type="Proteomes" id="UP001595648">
    <property type="component" value="Unassembled WGS sequence"/>
</dbReference>
<evidence type="ECO:0000256" key="1">
    <source>
        <dbReference type="ARBA" id="ARBA00006525"/>
    </source>
</evidence>
<dbReference type="RefSeq" id="WP_095090297.1">
    <property type="nucleotide sequence ID" value="NZ_JBHRVD010000001.1"/>
</dbReference>
<comment type="caution">
    <text evidence="3">The sequence shown here is derived from an EMBL/GenBank/DDBJ whole genome shotgun (WGS) entry which is preliminary data.</text>
</comment>
<dbReference type="InterPro" id="IPR003488">
    <property type="entry name" value="DprA"/>
</dbReference>